<sequence length="69" mass="7933">MNVVLENVNQKHLAVLKELAKALNFTISEVSKETFPKKELLRRIHHIEQEGELITPDWETIQQQAGKIG</sequence>
<dbReference type="RefSeq" id="WP_013928123.1">
    <property type="nucleotide sequence ID" value="NC_015703.1"/>
</dbReference>
<dbReference type="AlphaFoldDB" id="A0A7U3ZKB8"/>
<dbReference type="Proteomes" id="UP000000493">
    <property type="component" value="Chromosome"/>
</dbReference>
<reference evidence="1 2" key="2">
    <citation type="journal article" date="2012" name="Stand. Genomic Sci.">
        <title>Complete genome sequence of the aquatic bacterium Runella slithyformis type strain (LSU 4(T)).</title>
        <authorList>
            <person name="Copeland A."/>
            <person name="Zhang X."/>
            <person name="Misra M."/>
            <person name="Lapidus A."/>
            <person name="Nolan M."/>
            <person name="Lucas S."/>
            <person name="Deshpande S."/>
            <person name="Cheng J.F."/>
            <person name="Tapia R."/>
            <person name="Goodwin L.A."/>
            <person name="Pitluck S."/>
            <person name="Liolios K."/>
            <person name="Pagani I."/>
            <person name="Ivanova N."/>
            <person name="Mikhailova N."/>
            <person name="Pati A."/>
            <person name="Chen A."/>
            <person name="Palaniappan K."/>
            <person name="Land M."/>
            <person name="Hauser L."/>
            <person name="Pan C."/>
            <person name="Jeffries C.D."/>
            <person name="Detter J.C."/>
            <person name="Brambilla E.M."/>
            <person name="Rohde M."/>
            <person name="Djao O.D."/>
            <person name="Goker M."/>
            <person name="Sikorski J."/>
            <person name="Tindall B.J."/>
            <person name="Woyke T."/>
            <person name="Bristow J."/>
            <person name="Eisen J.A."/>
            <person name="Markowitz V."/>
            <person name="Hugenholtz P."/>
            <person name="Kyrpides N.C."/>
            <person name="Klenk H.P."/>
            <person name="Mavromatis K."/>
        </authorList>
    </citation>
    <scope>NUCLEOTIDE SEQUENCE [LARGE SCALE GENOMIC DNA]</scope>
    <source>
        <strain evidence="2">ATCC 29530 / DSM 19594 / LMG 11500 / NCIMB 11436 / LSU 4</strain>
    </source>
</reference>
<name>A0A7U3ZKB8_RUNSL</name>
<protein>
    <submittedName>
        <fullName evidence="1">Uncharacterized protein</fullName>
    </submittedName>
</protein>
<evidence type="ECO:0000313" key="1">
    <source>
        <dbReference type="EMBL" id="AEI48812.1"/>
    </source>
</evidence>
<evidence type="ECO:0000313" key="2">
    <source>
        <dbReference type="Proteomes" id="UP000000493"/>
    </source>
</evidence>
<organism evidence="1 2">
    <name type="scientific">Runella slithyformis (strain ATCC 29530 / DSM 19594 / LMG 11500 / NCIMB 11436 / LSU 4)</name>
    <dbReference type="NCBI Taxonomy" id="761193"/>
    <lineage>
        <taxon>Bacteria</taxon>
        <taxon>Pseudomonadati</taxon>
        <taxon>Bacteroidota</taxon>
        <taxon>Cytophagia</taxon>
        <taxon>Cytophagales</taxon>
        <taxon>Spirosomataceae</taxon>
        <taxon>Runella</taxon>
    </lineage>
</organism>
<dbReference type="EMBL" id="CP002859">
    <property type="protein sequence ID" value="AEI48812.1"/>
    <property type="molecule type" value="Genomic_DNA"/>
</dbReference>
<gene>
    <name evidence="1" type="ordered locus">Runsl_2402</name>
</gene>
<dbReference type="KEGG" id="rsi:Runsl_2402"/>
<accession>A0A7U3ZKB8</accession>
<keyword evidence="2" id="KW-1185">Reference proteome</keyword>
<proteinExistence type="predicted"/>
<reference evidence="2" key="1">
    <citation type="submission" date="2011-06" db="EMBL/GenBank/DDBJ databases">
        <title>The complete genome of chromosome of Runella slithyformis DSM 19594.</title>
        <authorList>
            <consortium name="US DOE Joint Genome Institute (JGI-PGF)"/>
            <person name="Lucas S."/>
            <person name="Han J."/>
            <person name="Lapidus A."/>
            <person name="Bruce D."/>
            <person name="Goodwin L."/>
            <person name="Pitluck S."/>
            <person name="Peters L."/>
            <person name="Kyrpides N."/>
            <person name="Mavromatis K."/>
            <person name="Ivanova N."/>
            <person name="Ovchinnikova G."/>
            <person name="Zhang X."/>
            <person name="Misra M."/>
            <person name="Detter J.C."/>
            <person name="Tapia R."/>
            <person name="Han C."/>
            <person name="Land M."/>
            <person name="Hauser L."/>
            <person name="Markowitz V."/>
            <person name="Cheng J.-F."/>
            <person name="Hugenholtz P."/>
            <person name="Woyke T."/>
            <person name="Wu D."/>
            <person name="Tindall B."/>
            <person name="Faehrich R."/>
            <person name="Brambilla E."/>
            <person name="Klenk H.-P."/>
            <person name="Eisen J.A."/>
        </authorList>
    </citation>
    <scope>NUCLEOTIDE SEQUENCE [LARGE SCALE GENOMIC DNA]</scope>
    <source>
        <strain evidence="2">ATCC 29530 / DSM 19594 / LMG 11500 / NCIMB 11436 / LSU 4</strain>
    </source>
</reference>